<dbReference type="Gene3D" id="3.40.640.10">
    <property type="entry name" value="Type I PLP-dependent aspartate aminotransferase-like (Major domain)"/>
    <property type="match status" value="1"/>
</dbReference>
<dbReference type="PIRSF" id="PIRSF000521">
    <property type="entry name" value="Transaminase_4ab_Lys_Orn"/>
    <property type="match status" value="1"/>
</dbReference>
<dbReference type="InterPro" id="IPR015421">
    <property type="entry name" value="PyrdxlP-dep_Trfase_major"/>
</dbReference>
<dbReference type="Gene3D" id="3.90.1150.10">
    <property type="entry name" value="Aspartate Aminotransferase, domain 1"/>
    <property type="match status" value="1"/>
</dbReference>
<dbReference type="GO" id="GO:0008483">
    <property type="term" value="F:transaminase activity"/>
    <property type="evidence" value="ECO:0007669"/>
    <property type="project" value="UniProtKB-KW"/>
</dbReference>
<evidence type="ECO:0000256" key="3">
    <source>
        <dbReference type="RuleBase" id="RU003560"/>
    </source>
</evidence>
<dbReference type="InterPro" id="IPR015424">
    <property type="entry name" value="PyrdxlP-dep_Trfase"/>
</dbReference>
<dbReference type="GO" id="GO:0030170">
    <property type="term" value="F:pyridoxal phosphate binding"/>
    <property type="evidence" value="ECO:0007669"/>
    <property type="project" value="InterPro"/>
</dbReference>
<dbReference type="InterPro" id="IPR015422">
    <property type="entry name" value="PyrdxlP-dep_Trfase_small"/>
</dbReference>
<comment type="similarity">
    <text evidence="1 3">Belongs to the class-III pyridoxal-phosphate-dependent aminotransferase family.</text>
</comment>
<dbReference type="KEGG" id="aram:KAR29_05345"/>
<protein>
    <submittedName>
        <fullName evidence="4">Aspartate aminotransferase family protein</fullName>
    </submittedName>
</protein>
<organism evidence="4 5">
    <name type="scientific">Aminithiophilus ramosus</name>
    <dbReference type="NCBI Taxonomy" id="3029084"/>
    <lineage>
        <taxon>Bacteria</taxon>
        <taxon>Thermotogati</taxon>
        <taxon>Synergistota</taxon>
        <taxon>Synergistia</taxon>
        <taxon>Synergistales</taxon>
        <taxon>Aminithiophilaceae</taxon>
        <taxon>Aminithiophilus</taxon>
    </lineage>
</organism>
<dbReference type="CDD" id="cd00610">
    <property type="entry name" value="OAT_like"/>
    <property type="match status" value="1"/>
</dbReference>
<keyword evidence="2 3" id="KW-0663">Pyridoxal phosphate</keyword>
<keyword evidence="5" id="KW-1185">Reference proteome</keyword>
<proteinExistence type="inferred from homology"/>
<dbReference type="RefSeq" id="WP_274374587.1">
    <property type="nucleotide sequence ID" value="NZ_CP072943.1"/>
</dbReference>
<accession>A0A9Q7ASU2</accession>
<dbReference type="AlphaFoldDB" id="A0A9Q7ASU2"/>
<keyword evidence="4" id="KW-0032">Aminotransferase</keyword>
<dbReference type="Pfam" id="PF00202">
    <property type="entry name" value="Aminotran_3"/>
    <property type="match status" value="1"/>
</dbReference>
<sequence length="463" mass="51372">MDWKALAAYTDKPIARSGEIIEREERVLPKAVAIKYFPMAIERGRGSLVWDADGNRYIDFLTSAAVYNVGHGHPAVVEAVREQVGKLQNYTIVYFYNDRPVRLAERLIETTPGTFAKKAAFAFSGSDGVDGAIRAARSFTGRRQVLCFKNAYHGMTTISLSVTAIVGREIRERVCPDRNVVFLEYPDPYRNSWGIDGYGDPEALTEAAMKEVEEALARHRGDVAALLIEPAQGDGGMIFPPRPFMRRLREVTEREGVVFIDEEVQTGMGRSGRWWAIEHDDVVPDLIVSAKALGGGLPISAIVGRADILDDLPSPLLAYTHTGHAVSCAAAEATLSVIRDEKLTEKAEEKGRRLADWFRRRAERFPFIGDIRQRGLLMGVEIVSDREKKSPDKAMALKISWAAWERGLLLITFGRDGNVLRLAPPLNISEELFLEALDRLEGALDDASSGRVPDGILTHLQGW</sequence>
<reference evidence="5" key="1">
    <citation type="submission" date="2021-04" db="EMBL/GenBank/DDBJ databases">
        <title>A novel Synergistetes isolate from a pyrite-forming mixed culture.</title>
        <authorList>
            <person name="Bunk B."/>
            <person name="Sproer C."/>
            <person name="Spring S."/>
            <person name="Pester M."/>
        </authorList>
    </citation>
    <scope>NUCLEOTIDE SEQUENCE [LARGE SCALE GENOMIC DNA]</scope>
    <source>
        <strain evidence="5">J.5.4.2-T.3.5.2</strain>
    </source>
</reference>
<dbReference type="Proteomes" id="UP000671879">
    <property type="component" value="Chromosome"/>
</dbReference>
<evidence type="ECO:0000313" key="5">
    <source>
        <dbReference type="Proteomes" id="UP000671879"/>
    </source>
</evidence>
<dbReference type="PANTHER" id="PTHR45688">
    <property type="match status" value="1"/>
</dbReference>
<evidence type="ECO:0000256" key="1">
    <source>
        <dbReference type="ARBA" id="ARBA00008954"/>
    </source>
</evidence>
<evidence type="ECO:0000256" key="2">
    <source>
        <dbReference type="ARBA" id="ARBA00022898"/>
    </source>
</evidence>
<keyword evidence="4" id="KW-0808">Transferase</keyword>
<evidence type="ECO:0000313" key="4">
    <source>
        <dbReference type="EMBL" id="QTX33306.1"/>
    </source>
</evidence>
<dbReference type="InterPro" id="IPR005814">
    <property type="entry name" value="Aminotrans_3"/>
</dbReference>
<name>A0A9Q7ASU2_9BACT</name>
<dbReference type="PANTHER" id="PTHR45688:SF13">
    <property type="entry name" value="ALANINE--GLYOXYLATE AMINOTRANSFERASE 2-LIKE"/>
    <property type="match status" value="1"/>
</dbReference>
<dbReference type="EMBL" id="CP072943">
    <property type="protein sequence ID" value="QTX33306.1"/>
    <property type="molecule type" value="Genomic_DNA"/>
</dbReference>
<gene>
    <name evidence="4" type="ORF">KAR29_05345</name>
</gene>
<dbReference type="SUPFAM" id="SSF53383">
    <property type="entry name" value="PLP-dependent transferases"/>
    <property type="match status" value="1"/>
</dbReference>